<sequence>MFASPCPGIMAMLPDRVTLPEVLTGPAVFAGDDTCLTVGLLAGLRAVRPEQPLLIVDGANAFDPFLVTDLARKSGLLPGALLDQIRISRVFTCHQLEALLGERLQAAVQQFHAPAVYFSGLLDPLLSEEAPAGEAIRIFRLVIPALQRLAGTGVVTLVACPPPHSLPGRERFFPALCEAAAWVFRVAREADRDAIQITCTKPQTAVWTWEPQIGMITARRWW</sequence>
<gene>
    <name evidence="1" type="ORF">E6H01_07980</name>
</gene>
<organism evidence="1 2">
    <name type="scientific">Candidatus Segetimicrobium genomatis</name>
    <dbReference type="NCBI Taxonomy" id="2569760"/>
    <lineage>
        <taxon>Bacteria</taxon>
        <taxon>Bacillati</taxon>
        <taxon>Candidatus Sysuimicrobiota</taxon>
        <taxon>Candidatus Sysuimicrobiia</taxon>
        <taxon>Candidatus Sysuimicrobiales</taxon>
        <taxon>Candidatus Segetimicrobiaceae</taxon>
        <taxon>Candidatus Segetimicrobium</taxon>
    </lineage>
</organism>
<evidence type="ECO:0008006" key="3">
    <source>
        <dbReference type="Google" id="ProtNLM"/>
    </source>
</evidence>
<protein>
    <recommendedName>
        <fullName evidence="3">DNA recombination and repair protein Rad51-like C-terminal domain-containing protein</fullName>
    </recommendedName>
</protein>
<name>A0A537L0P8_9BACT</name>
<dbReference type="Proteomes" id="UP000319353">
    <property type="component" value="Unassembled WGS sequence"/>
</dbReference>
<evidence type="ECO:0000313" key="1">
    <source>
        <dbReference type="EMBL" id="TMJ01327.1"/>
    </source>
</evidence>
<proteinExistence type="predicted"/>
<dbReference type="AlphaFoldDB" id="A0A537L0P8"/>
<evidence type="ECO:0000313" key="2">
    <source>
        <dbReference type="Proteomes" id="UP000319353"/>
    </source>
</evidence>
<reference evidence="1 2" key="1">
    <citation type="journal article" date="2019" name="Nat. Microbiol.">
        <title>Mediterranean grassland soil C-N compound turnover is dependent on rainfall and depth, and is mediated by genomically divergent microorganisms.</title>
        <authorList>
            <person name="Diamond S."/>
            <person name="Andeer P.F."/>
            <person name="Li Z."/>
            <person name="Crits-Christoph A."/>
            <person name="Burstein D."/>
            <person name="Anantharaman K."/>
            <person name="Lane K.R."/>
            <person name="Thomas B.C."/>
            <person name="Pan C."/>
            <person name="Northen T.R."/>
            <person name="Banfield J.F."/>
        </authorList>
    </citation>
    <scope>NUCLEOTIDE SEQUENCE [LARGE SCALE GENOMIC DNA]</scope>
    <source>
        <strain evidence="1">NP_4</strain>
    </source>
</reference>
<accession>A0A537L0P8</accession>
<dbReference type="EMBL" id="VBAL01000099">
    <property type="protein sequence ID" value="TMJ01327.1"/>
    <property type="molecule type" value="Genomic_DNA"/>
</dbReference>
<comment type="caution">
    <text evidence="1">The sequence shown here is derived from an EMBL/GenBank/DDBJ whole genome shotgun (WGS) entry which is preliminary data.</text>
</comment>